<evidence type="ECO:0000259" key="2">
    <source>
        <dbReference type="SMART" id="SM00507"/>
    </source>
</evidence>
<dbReference type="InterPro" id="IPR002711">
    <property type="entry name" value="HNH"/>
</dbReference>
<dbReference type="Gene3D" id="1.10.30.50">
    <property type="match status" value="1"/>
</dbReference>
<keyword evidence="3" id="KW-0378">Hydrolase</keyword>
<reference evidence="3 4" key="1">
    <citation type="submission" date="2020-05" db="EMBL/GenBank/DDBJ databases">
        <title>Ramlibacter rhizophilus sp. nov., isolated from rhizosphere soil of national flower Mugunghwa from South Korea.</title>
        <authorList>
            <person name="Zheng-Fei Y."/>
            <person name="Huan T."/>
        </authorList>
    </citation>
    <scope>NUCLEOTIDE SEQUENCE [LARGE SCALE GENOMIC DNA]</scope>
    <source>
        <strain evidence="3 4">H242</strain>
    </source>
</reference>
<dbReference type="GO" id="GO:0004519">
    <property type="term" value="F:endonuclease activity"/>
    <property type="evidence" value="ECO:0007669"/>
    <property type="project" value="UniProtKB-KW"/>
</dbReference>
<proteinExistence type="predicted"/>
<keyword evidence="3" id="KW-0255">Endonuclease</keyword>
<keyword evidence="4" id="KW-1185">Reference proteome</keyword>
<dbReference type="CDD" id="cd00085">
    <property type="entry name" value="HNHc"/>
    <property type="match status" value="1"/>
</dbReference>
<evidence type="ECO:0000313" key="3">
    <source>
        <dbReference type="EMBL" id="QJW83229.1"/>
    </source>
</evidence>
<reference evidence="3 4" key="2">
    <citation type="submission" date="2020-05" db="EMBL/GenBank/DDBJ databases">
        <authorList>
            <person name="Khan S.A."/>
            <person name="Jeon C.O."/>
            <person name="Chun B.H."/>
        </authorList>
    </citation>
    <scope>NUCLEOTIDE SEQUENCE [LARGE SCALE GENOMIC DNA]</scope>
    <source>
        <strain evidence="3 4">H242</strain>
    </source>
</reference>
<organism evidence="3 4">
    <name type="scientific">Ramlibacter terrae</name>
    <dbReference type="NCBI Taxonomy" id="2732511"/>
    <lineage>
        <taxon>Bacteria</taxon>
        <taxon>Pseudomonadati</taxon>
        <taxon>Pseudomonadota</taxon>
        <taxon>Betaproteobacteria</taxon>
        <taxon>Burkholderiales</taxon>
        <taxon>Comamonadaceae</taxon>
        <taxon>Ramlibacter</taxon>
    </lineage>
</organism>
<dbReference type="Pfam" id="PF01844">
    <property type="entry name" value="HNH"/>
    <property type="match status" value="1"/>
</dbReference>
<feature type="region of interest" description="Disordered" evidence="1">
    <location>
        <begin position="13"/>
        <end position="33"/>
    </location>
</feature>
<feature type="domain" description="HNH nuclease" evidence="2">
    <location>
        <begin position="166"/>
        <end position="224"/>
    </location>
</feature>
<dbReference type="EMBL" id="CP053418">
    <property type="protein sequence ID" value="QJW83229.1"/>
    <property type="molecule type" value="Genomic_DNA"/>
</dbReference>
<name>A0ABX6NZJ9_9BURK</name>
<protein>
    <submittedName>
        <fullName evidence="3">HNH endonuclease</fullName>
    </submittedName>
</protein>
<sequence>MLEVARRLDEIAEDDGQDQDVRDRARQQAGRAHSLDTLIRKSAQAGKTIRVVLNEGKMRSEENIGEESSVVKVRRLDNAFWAIDAYNAATGDFTLTRQSLGTAAISTPVAVATDSPRDAGTPAAGEEHGFAQVADGRDFVDQKTALGTDLPPKMPLTGDAYVRDRRVRDAALRRAGGQCEFCAARGFLTASGQVYLETHHVIPLSENGADREWNVAALCPNDHREAHFGERASQIRSELLDHLDGLYPHERRESSEARYQPHLST</sequence>
<dbReference type="Proteomes" id="UP000500826">
    <property type="component" value="Chromosome"/>
</dbReference>
<dbReference type="SMART" id="SM00507">
    <property type="entry name" value="HNHc"/>
    <property type="match status" value="1"/>
</dbReference>
<evidence type="ECO:0000256" key="1">
    <source>
        <dbReference type="SAM" id="MobiDB-lite"/>
    </source>
</evidence>
<keyword evidence="3" id="KW-0540">Nuclease</keyword>
<gene>
    <name evidence="3" type="ORF">HK414_00020</name>
</gene>
<dbReference type="InterPro" id="IPR003615">
    <property type="entry name" value="HNH_nuc"/>
</dbReference>
<accession>A0ABX6NZJ9</accession>
<evidence type="ECO:0000313" key="4">
    <source>
        <dbReference type="Proteomes" id="UP000500826"/>
    </source>
</evidence>